<name>A0A8I5MVC5_PAPAN</name>
<evidence type="ECO:0000313" key="2">
    <source>
        <dbReference type="Proteomes" id="UP000028761"/>
    </source>
</evidence>
<dbReference type="PRINTS" id="PR02045">
    <property type="entry name" value="F138DOMAIN"/>
</dbReference>
<reference evidence="1" key="3">
    <citation type="submission" date="2025-09" db="UniProtKB">
        <authorList>
            <consortium name="Ensembl"/>
        </authorList>
    </citation>
    <scope>IDENTIFICATION</scope>
</reference>
<reference evidence="1 2" key="1">
    <citation type="submission" date="2012-03" db="EMBL/GenBank/DDBJ databases">
        <title>Whole Genome Assembly of Papio anubis.</title>
        <authorList>
            <person name="Liu Y.L."/>
            <person name="Abraham K.A."/>
            <person name="Akbar H.A."/>
            <person name="Ali S.A."/>
            <person name="Anosike U.A."/>
            <person name="Aqrawi P.A."/>
            <person name="Arias F.A."/>
            <person name="Attaway T.A."/>
            <person name="Awwad R.A."/>
            <person name="Babu C.B."/>
            <person name="Bandaranaike D.B."/>
            <person name="Battles P.B."/>
            <person name="Bell A.B."/>
            <person name="Beltran B.B."/>
            <person name="Berhane-Mersha D.B."/>
            <person name="Bess C.B."/>
            <person name="Bickham C.B."/>
            <person name="Bolden T.B."/>
            <person name="Carter K.C."/>
            <person name="Chau D.C."/>
            <person name="Chavez A.C."/>
            <person name="Clerc-Blankenburg K.C."/>
            <person name="Coyle M.C."/>
            <person name="Dao M.D."/>
            <person name="Davila M.L.D."/>
            <person name="Davy-Carroll L.D."/>
            <person name="Denson S.D."/>
            <person name="Dinh H.D."/>
            <person name="Fernandez S.F."/>
            <person name="Fernando P.F."/>
            <person name="Forbes L.F."/>
            <person name="Francis C.F."/>
            <person name="Francisco L.F."/>
            <person name="Fu Q.F."/>
            <person name="Garcia-Iii R.G."/>
            <person name="Garrett T.G."/>
            <person name="Gross S.G."/>
            <person name="Gubbala S.G."/>
            <person name="Hirani K.H."/>
            <person name="Hogues M.H."/>
            <person name="Hollins B.H."/>
            <person name="Jackson L.J."/>
            <person name="Javaid M.J."/>
            <person name="Jhangiani S.J."/>
            <person name="Johnson A.J."/>
            <person name="Johnson B.J."/>
            <person name="Jones J.J."/>
            <person name="Joshi V.J."/>
            <person name="Kalu J.K."/>
            <person name="Khan N.K."/>
            <person name="Korchina V.K."/>
            <person name="Kovar C.K."/>
            <person name="Lago L.L."/>
            <person name="Lara F.L."/>
            <person name="Le T.-K.L."/>
            <person name="Lee S.L."/>
            <person name="Legall-Iii F.L."/>
            <person name="Lemon S.L."/>
            <person name="Liu J.L."/>
            <person name="Liu Y.-S.L."/>
            <person name="Liyanage D.L."/>
            <person name="Lopez J.L."/>
            <person name="Lorensuhewa L.L."/>
            <person name="Mata R.M."/>
            <person name="Mathew T.M."/>
            <person name="Mercado C.M."/>
            <person name="Mercado I.M."/>
            <person name="Morales K.M."/>
            <person name="Morgan M.M."/>
            <person name="Munidasa M.M."/>
            <person name="Ngo D.N."/>
            <person name="Nguyen L.N."/>
            <person name="Nguyen T.N."/>
            <person name="Nguyen N.N."/>
            <person name="Obregon M.O."/>
            <person name="Okwuonu G.O."/>
            <person name="Ongeri F.O."/>
            <person name="Onwere C.O."/>
            <person name="Osifeso I.O."/>
            <person name="Parra A.P."/>
            <person name="Patil S.P."/>
            <person name="Perez A.P."/>
            <person name="Perez Y.P."/>
            <person name="Pham C.P."/>
            <person name="Pu L.-L.P."/>
            <person name="Puazo M.P."/>
            <person name="Quiroz J.Q."/>
            <person name="Rouhana J.R."/>
            <person name="Ruiz M.R."/>
            <person name="Ruiz S.-J.R."/>
            <person name="Saada N.S."/>
            <person name="Santibanez J.S."/>
            <person name="Scheel M.S."/>
            <person name="Schneider B.S."/>
            <person name="Simmons D.S."/>
            <person name="Sisson I.S."/>
            <person name="Tang L.-Y.T."/>
            <person name="Thornton R.T."/>
            <person name="Tisius J.T."/>
            <person name="Toledanes G.T."/>
            <person name="Trejos Z.T."/>
            <person name="Usmani K.U."/>
            <person name="Varghese R.V."/>
            <person name="Vattathil S.V."/>
            <person name="Vee V.V."/>
            <person name="Walker D.W."/>
            <person name="Weissenberger G.W."/>
            <person name="White C.W."/>
            <person name="Williams A.W."/>
            <person name="Woodworth J.W."/>
            <person name="Wright R.W."/>
            <person name="Zhu Y.Z."/>
            <person name="Han Y.H."/>
            <person name="Newsham I.N."/>
            <person name="Nazareth L.N."/>
            <person name="Worley K.W."/>
            <person name="Muzny D.M."/>
            <person name="Rogers J.R."/>
            <person name="Gibbs R.G."/>
        </authorList>
    </citation>
    <scope>NUCLEOTIDE SEQUENCE [LARGE SCALE GENOMIC DNA]</scope>
</reference>
<organism evidence="1 2">
    <name type="scientific">Papio anubis</name>
    <name type="common">Olive baboon</name>
    <dbReference type="NCBI Taxonomy" id="9555"/>
    <lineage>
        <taxon>Eukaryota</taxon>
        <taxon>Metazoa</taxon>
        <taxon>Chordata</taxon>
        <taxon>Craniata</taxon>
        <taxon>Vertebrata</taxon>
        <taxon>Euteleostomi</taxon>
        <taxon>Mammalia</taxon>
        <taxon>Eutheria</taxon>
        <taxon>Euarchontoglires</taxon>
        <taxon>Primates</taxon>
        <taxon>Haplorrhini</taxon>
        <taxon>Catarrhini</taxon>
        <taxon>Cercopithecidae</taxon>
        <taxon>Cercopithecinae</taxon>
        <taxon>Papio</taxon>
    </lineage>
</organism>
<dbReference type="Proteomes" id="UP000028761">
    <property type="component" value="Chromosome 12"/>
</dbReference>
<dbReference type="Ensembl" id="ENSPANT00000069267.1">
    <property type="protein sequence ID" value="ENSPANP00000048580.1"/>
    <property type="gene ID" value="ENSPANG00000042320.1"/>
</dbReference>
<proteinExistence type="predicted"/>
<dbReference type="AlphaFoldDB" id="A0A8I5MVC5"/>
<dbReference type="PANTHER" id="PTHR46254:SF7">
    <property type="entry name" value="PI4-KINASE N-TERMINAL DOMAIN-CONTAINING PROTEIN"/>
    <property type="match status" value="1"/>
</dbReference>
<evidence type="ECO:0000313" key="1">
    <source>
        <dbReference type="Ensembl" id="ENSPANP00000048580.1"/>
    </source>
</evidence>
<reference evidence="1" key="2">
    <citation type="submission" date="2025-08" db="UniProtKB">
        <authorList>
            <consortium name="Ensembl"/>
        </authorList>
    </citation>
    <scope>IDENTIFICATION</scope>
</reference>
<keyword evidence="2" id="KW-1185">Reference proteome</keyword>
<dbReference type="PANTHER" id="PTHR46254">
    <property type="entry name" value="PROTEIN GVQW1-RELATED"/>
    <property type="match status" value="1"/>
</dbReference>
<accession>A0A8I5MVC5</accession>
<sequence length="130" mass="14751">KALDLIYVYNNIDTKYIYLRIYAYTLGQAPPKIISPCPRWTGQIICGVFVFVFVFFETESCSVAQAGVQWPDLSSLQAPPPGFTPISYLSLPSSWDYRRPPPRPASFLYFFLVETGFHRVSQDGLDLLTS</sequence>
<protein>
    <submittedName>
        <fullName evidence="1">Uncharacterized protein</fullName>
    </submittedName>
</protein>
<dbReference type="GeneTree" id="ENSGT00940000165497"/>